<keyword evidence="2" id="KW-0175">Coiled coil</keyword>
<organism evidence="7 8">
    <name type="scientific">Marinobacterium lacunae</name>
    <dbReference type="NCBI Taxonomy" id="1232683"/>
    <lineage>
        <taxon>Bacteria</taxon>
        <taxon>Pseudomonadati</taxon>
        <taxon>Pseudomonadota</taxon>
        <taxon>Gammaproteobacteria</taxon>
        <taxon>Oceanospirillales</taxon>
        <taxon>Oceanospirillaceae</taxon>
        <taxon>Marinobacterium</taxon>
    </lineage>
</organism>
<dbReference type="GO" id="GO:0015562">
    <property type="term" value="F:efflux transmembrane transporter activity"/>
    <property type="evidence" value="ECO:0007669"/>
    <property type="project" value="TreeGrafter"/>
</dbReference>
<dbReference type="FunFam" id="2.40.30.170:FF:000010">
    <property type="entry name" value="Efflux RND transporter periplasmic adaptor subunit"/>
    <property type="match status" value="1"/>
</dbReference>
<dbReference type="OrthoDB" id="9800613at2"/>
<dbReference type="Gene3D" id="2.40.50.100">
    <property type="match status" value="1"/>
</dbReference>
<feature type="domain" description="Multidrug resistance protein MdtA-like barrel-sandwich hybrid" evidence="4">
    <location>
        <begin position="74"/>
        <end position="193"/>
    </location>
</feature>
<dbReference type="InterPro" id="IPR058624">
    <property type="entry name" value="MdtA-like_HH"/>
</dbReference>
<dbReference type="InterPro" id="IPR058792">
    <property type="entry name" value="Beta-barrel_RND_2"/>
</dbReference>
<dbReference type="Pfam" id="PF25876">
    <property type="entry name" value="HH_MFP_RND"/>
    <property type="match status" value="1"/>
</dbReference>
<reference evidence="7 8" key="1">
    <citation type="submission" date="2014-04" db="EMBL/GenBank/DDBJ databases">
        <title>Marinobacterium kochiensis sp. nov., isolated from sediment sample collected from Kochi backwaters in Kerala, India.</title>
        <authorList>
            <person name="Singh A."/>
            <person name="Pinnaka A.K."/>
        </authorList>
    </citation>
    <scope>NUCLEOTIDE SEQUENCE [LARGE SCALE GENOMIC DNA]</scope>
    <source>
        <strain evidence="7 8">AK27</strain>
    </source>
</reference>
<dbReference type="Proteomes" id="UP000028252">
    <property type="component" value="Unassembled WGS sequence"/>
</dbReference>
<dbReference type="Pfam" id="PF25954">
    <property type="entry name" value="Beta-barrel_RND_2"/>
    <property type="match status" value="1"/>
</dbReference>
<protein>
    <submittedName>
        <fullName evidence="7">Putative Co/Zn/Cd efflux system membrane fusion protein</fullName>
    </submittedName>
</protein>
<dbReference type="Pfam" id="PF25917">
    <property type="entry name" value="BSH_RND"/>
    <property type="match status" value="1"/>
</dbReference>
<proteinExistence type="inferred from homology"/>
<dbReference type="Pfam" id="PF25975">
    <property type="entry name" value="CzcB_C"/>
    <property type="match status" value="1"/>
</dbReference>
<evidence type="ECO:0000259" key="6">
    <source>
        <dbReference type="Pfam" id="PF25975"/>
    </source>
</evidence>
<dbReference type="RefSeq" id="WP_036188460.1">
    <property type="nucleotide sequence ID" value="NZ_JMQN01000038.1"/>
</dbReference>
<name>A0A081FXY0_9GAMM</name>
<dbReference type="InterPro" id="IPR058625">
    <property type="entry name" value="MdtA-like_BSH"/>
</dbReference>
<evidence type="ECO:0000259" key="5">
    <source>
        <dbReference type="Pfam" id="PF25954"/>
    </source>
</evidence>
<accession>A0A081FXY0</accession>
<dbReference type="InterPro" id="IPR058649">
    <property type="entry name" value="CzcB_C"/>
</dbReference>
<dbReference type="GO" id="GO:1990281">
    <property type="term" value="C:efflux pump complex"/>
    <property type="evidence" value="ECO:0007669"/>
    <property type="project" value="TreeGrafter"/>
</dbReference>
<dbReference type="SUPFAM" id="SSF111369">
    <property type="entry name" value="HlyD-like secretion proteins"/>
    <property type="match status" value="1"/>
</dbReference>
<comment type="similarity">
    <text evidence="1">Belongs to the membrane fusion protein (MFP) (TC 8.A.1) family.</text>
</comment>
<sequence length="376" mass="41177">MLRKLLLVLLGAVIAIPLIASLAGIKLLQFKTMGDAFAEMTMPPEQVNAAEVFEYTRQPEIAAVGTVMAVQGTTVRTEAEGIVREILFTPGTYIEAGQPLVQLDIELEQAQLREAEATAELSRISLKRAQELRKSKYIAQSEFDSIRTNVKQADAQVDYVRAVIAKKTIRAPFSGTLGIRQISVGQFLNKGDEIVSLQALDPIYVDFSLPQQRQSNLQMGLTVQVISDAYPNRTFEGRISAFNPDIDPVTRNIRVQATLPNPESLLRPGMYVSLSLLEAATEKVLMLPTTAIQYGPYGSTVFIIEASKDNPDTLVLRQQSVQLGTHKGDFVEVTEGLKAGDRVVSTGVFKLRPGMAVVVDNSLAPEFKFEPKPGNS</sequence>
<feature type="domain" description="CzcB-like C-terminal circularly permuted SH3-like" evidence="6">
    <location>
        <begin position="316"/>
        <end position="351"/>
    </location>
</feature>
<evidence type="ECO:0000259" key="4">
    <source>
        <dbReference type="Pfam" id="PF25917"/>
    </source>
</evidence>
<dbReference type="NCBIfam" id="TIGR01730">
    <property type="entry name" value="RND_mfp"/>
    <property type="match status" value="1"/>
</dbReference>
<evidence type="ECO:0000256" key="2">
    <source>
        <dbReference type="SAM" id="Coils"/>
    </source>
</evidence>
<evidence type="ECO:0000259" key="3">
    <source>
        <dbReference type="Pfam" id="PF25876"/>
    </source>
</evidence>
<comment type="caution">
    <text evidence="7">The sequence shown here is derived from an EMBL/GenBank/DDBJ whole genome shotgun (WGS) entry which is preliminary data.</text>
</comment>
<dbReference type="Gene3D" id="1.10.287.470">
    <property type="entry name" value="Helix hairpin bin"/>
    <property type="match status" value="1"/>
</dbReference>
<keyword evidence="8" id="KW-1185">Reference proteome</keyword>
<gene>
    <name evidence="7" type="ORF">ADIMK_2422</name>
</gene>
<feature type="coiled-coil region" evidence="2">
    <location>
        <begin position="100"/>
        <end position="132"/>
    </location>
</feature>
<feature type="domain" description="Multidrug resistance protein MdtA-like alpha-helical hairpin" evidence="3">
    <location>
        <begin position="109"/>
        <end position="165"/>
    </location>
</feature>
<dbReference type="eggNOG" id="COG0845">
    <property type="taxonomic scope" value="Bacteria"/>
</dbReference>
<evidence type="ECO:0000256" key="1">
    <source>
        <dbReference type="ARBA" id="ARBA00009477"/>
    </source>
</evidence>
<dbReference type="PANTHER" id="PTHR30469:SF11">
    <property type="entry name" value="BLL4320 PROTEIN"/>
    <property type="match status" value="1"/>
</dbReference>
<dbReference type="PATRIC" id="fig|1232683.4.peg.2375"/>
<dbReference type="InterPro" id="IPR006143">
    <property type="entry name" value="RND_pump_MFP"/>
</dbReference>
<dbReference type="AlphaFoldDB" id="A0A081FXY0"/>
<dbReference type="Gene3D" id="2.40.420.20">
    <property type="match status" value="1"/>
</dbReference>
<dbReference type="STRING" id="1232683.ADIMK_2422"/>
<evidence type="ECO:0000313" key="7">
    <source>
        <dbReference type="EMBL" id="KEA63385.1"/>
    </source>
</evidence>
<feature type="domain" description="CusB-like beta-barrel" evidence="5">
    <location>
        <begin position="203"/>
        <end position="277"/>
    </location>
</feature>
<dbReference type="PANTHER" id="PTHR30469">
    <property type="entry name" value="MULTIDRUG RESISTANCE PROTEIN MDTA"/>
    <property type="match status" value="1"/>
</dbReference>
<evidence type="ECO:0000313" key="8">
    <source>
        <dbReference type="Proteomes" id="UP000028252"/>
    </source>
</evidence>
<dbReference type="EMBL" id="JMQN01000038">
    <property type="protein sequence ID" value="KEA63385.1"/>
    <property type="molecule type" value="Genomic_DNA"/>
</dbReference>
<dbReference type="Gene3D" id="2.40.30.170">
    <property type="match status" value="1"/>
</dbReference>